<keyword evidence="10 12" id="KW-0378">Hydrolase</keyword>
<dbReference type="InterPro" id="IPR004641">
    <property type="entry name" value="RNase_HIII"/>
</dbReference>
<reference evidence="15 16" key="1">
    <citation type="submission" date="2023-07" db="EMBL/GenBank/DDBJ databases">
        <title>Novel species of Thermanaerothrix with wide hydrolytic capabilities.</title>
        <authorList>
            <person name="Zayulina K.S."/>
            <person name="Podosokorskaya O.A."/>
            <person name="Elcheninov A.G."/>
        </authorList>
    </citation>
    <scope>NUCLEOTIDE SEQUENCE [LARGE SCALE GENOMIC DNA]</scope>
    <source>
        <strain evidence="15 16">4228-RoL</strain>
    </source>
</reference>
<dbReference type="InterPro" id="IPR012337">
    <property type="entry name" value="RNaseH-like_sf"/>
</dbReference>
<feature type="binding site" evidence="12">
    <location>
        <position position="479"/>
    </location>
    <ligand>
        <name>a divalent metal cation</name>
        <dbReference type="ChEBI" id="CHEBI:60240"/>
    </ligand>
</feature>
<evidence type="ECO:0000256" key="6">
    <source>
        <dbReference type="ARBA" id="ARBA00022490"/>
    </source>
</evidence>
<evidence type="ECO:0000256" key="5">
    <source>
        <dbReference type="ARBA" id="ARBA00008378"/>
    </source>
</evidence>
<evidence type="ECO:0000256" key="8">
    <source>
        <dbReference type="ARBA" id="ARBA00022723"/>
    </source>
</evidence>
<dbReference type="CDD" id="cd06590">
    <property type="entry name" value="RNase_HII_bacteria_HIII_like"/>
    <property type="match status" value="1"/>
</dbReference>
<comment type="caution">
    <text evidence="15">The sequence shown here is derived from an EMBL/GenBank/DDBJ whole genome shotgun (WGS) entry which is preliminary data.</text>
</comment>
<feature type="binding site" evidence="12">
    <location>
        <position position="376"/>
    </location>
    <ligand>
        <name>a divalent metal cation</name>
        <dbReference type="ChEBI" id="CHEBI:60240"/>
    </ligand>
</feature>
<evidence type="ECO:0000256" key="2">
    <source>
        <dbReference type="ARBA" id="ARBA00001946"/>
    </source>
</evidence>
<dbReference type="Proteomes" id="UP001254165">
    <property type="component" value="Unassembled WGS sequence"/>
</dbReference>
<evidence type="ECO:0000256" key="13">
    <source>
        <dbReference type="RuleBase" id="RU003515"/>
    </source>
</evidence>
<dbReference type="PANTHER" id="PTHR10954">
    <property type="entry name" value="RIBONUCLEASE H2 SUBUNIT A"/>
    <property type="match status" value="1"/>
</dbReference>
<evidence type="ECO:0000256" key="9">
    <source>
        <dbReference type="ARBA" id="ARBA00022759"/>
    </source>
</evidence>
<organism evidence="15 16">
    <name type="scientific">Thermanaerothrix solaris</name>
    <dbReference type="NCBI Taxonomy" id="3058434"/>
    <lineage>
        <taxon>Bacteria</taxon>
        <taxon>Bacillati</taxon>
        <taxon>Chloroflexota</taxon>
        <taxon>Anaerolineae</taxon>
        <taxon>Anaerolineales</taxon>
        <taxon>Anaerolineaceae</taxon>
        <taxon>Thermanaerothrix</taxon>
    </lineage>
</organism>
<dbReference type="PANTHER" id="PTHR10954:SF23">
    <property type="entry name" value="RIBONUCLEASE"/>
    <property type="match status" value="1"/>
</dbReference>
<keyword evidence="11" id="KW-0460">Magnesium</keyword>
<gene>
    <name evidence="15" type="primary">rnhC</name>
    <name evidence="15" type="ORF">QYE77_08685</name>
</gene>
<dbReference type="PROSITE" id="PS51975">
    <property type="entry name" value="RNASE_H_2"/>
    <property type="match status" value="1"/>
</dbReference>
<evidence type="ECO:0000256" key="3">
    <source>
        <dbReference type="ARBA" id="ARBA00004065"/>
    </source>
</evidence>
<comment type="cofactor">
    <cofactor evidence="2">
        <name>Mg(2+)</name>
        <dbReference type="ChEBI" id="CHEBI:18420"/>
    </cofactor>
</comment>
<keyword evidence="7 12" id="KW-0540">Nuclease</keyword>
<evidence type="ECO:0000256" key="4">
    <source>
        <dbReference type="ARBA" id="ARBA00004496"/>
    </source>
</evidence>
<evidence type="ECO:0000259" key="14">
    <source>
        <dbReference type="PROSITE" id="PS51975"/>
    </source>
</evidence>
<dbReference type="InterPro" id="IPR024567">
    <property type="entry name" value="RNase_HII/HIII_dom"/>
</dbReference>
<sequence length="586" mass="63998">MSERLNVHLSALEELLRESGLQIVERKAIPFGVQIVLTDGLSKVPLNIFTSGRISVQGKPSDLQAKLDAWAKQQEATFRGQAPEEERRSQVNILVVAPSRFYQVRNLLAALPGARFVPPRGSALFRAEIEREHQDVAVMLYPSGSLVIQGLASRLLDEITQTLSAYVVKPLDWALVEGAPPAEDERYAVLEDGEASPALAWLQMHCDPQVLWFARPSLFYTLVAAAQLREAWLRENFHLAEARVLVLPFARALGGFVTQLALHLGWVEGGAFTASPTLDVLRGWWERLASAAPDPPVQDALAVAWEALCDALRPEVVLQPTPPLRPEDAEAQISAVLKTITHFYRTWVAPQNTPAASSSAPAEDANDHAEAWIGTDEAGKGDVFGPLVVAGVAVTTETLPQLQALGVRDSKTLDDASILRLAEAIRTLCPHEVLVLEPQTYNALYPQHGSNLNRLLAWAHAQVIVRLARQTGINHALSDQFSAAHELEAAVAQEAPAVHLQQYPQAERDPAVAAASILARAAFLEGLHALQQRFEGVSIPLGATDPRVRQAVRNIYERWGMDGLRAAVKCHFRTVTEALGDAPLHC</sequence>
<comment type="cofactor">
    <cofactor evidence="12">
        <name>Mn(2+)</name>
        <dbReference type="ChEBI" id="CHEBI:29035"/>
    </cofactor>
    <cofactor evidence="12">
        <name>Mg(2+)</name>
        <dbReference type="ChEBI" id="CHEBI:18420"/>
    </cofactor>
    <text evidence="12">Manganese or magnesium. Binds 1 divalent metal ion per monomer in the absence of substrate. May bind a second metal ion after substrate binding.</text>
</comment>
<keyword evidence="16" id="KW-1185">Reference proteome</keyword>
<evidence type="ECO:0000313" key="15">
    <source>
        <dbReference type="EMBL" id="MDT8898342.1"/>
    </source>
</evidence>
<keyword evidence="6" id="KW-0963">Cytoplasm</keyword>
<comment type="function">
    <text evidence="3 13">Endonuclease that specifically degrades the RNA of RNA-DNA hybrids.</text>
</comment>
<dbReference type="RefSeq" id="WP_315625001.1">
    <property type="nucleotide sequence ID" value="NZ_JAUHMF010000002.1"/>
</dbReference>
<evidence type="ECO:0000256" key="1">
    <source>
        <dbReference type="ARBA" id="ARBA00000077"/>
    </source>
</evidence>
<dbReference type="SUPFAM" id="SSF53098">
    <property type="entry name" value="Ribonuclease H-like"/>
    <property type="match status" value="1"/>
</dbReference>
<evidence type="ECO:0000313" key="16">
    <source>
        <dbReference type="Proteomes" id="UP001254165"/>
    </source>
</evidence>
<dbReference type="EMBL" id="JAUHMF010000002">
    <property type="protein sequence ID" value="MDT8898342.1"/>
    <property type="molecule type" value="Genomic_DNA"/>
</dbReference>
<feature type="binding site" evidence="12">
    <location>
        <position position="377"/>
    </location>
    <ligand>
        <name>a divalent metal cation</name>
        <dbReference type="ChEBI" id="CHEBI:60240"/>
    </ligand>
</feature>
<protein>
    <recommendedName>
        <fullName evidence="13">Ribonuclease</fullName>
        <ecNumber evidence="13">3.1.26.4</ecNumber>
    </recommendedName>
</protein>
<evidence type="ECO:0000256" key="11">
    <source>
        <dbReference type="ARBA" id="ARBA00022842"/>
    </source>
</evidence>
<dbReference type="NCBIfam" id="TIGR00716">
    <property type="entry name" value="rnhC"/>
    <property type="match status" value="1"/>
</dbReference>
<dbReference type="Pfam" id="PF01351">
    <property type="entry name" value="RNase_HII"/>
    <property type="match status" value="1"/>
</dbReference>
<evidence type="ECO:0000256" key="12">
    <source>
        <dbReference type="PROSITE-ProRule" id="PRU01319"/>
    </source>
</evidence>
<comment type="similarity">
    <text evidence="5">Belongs to the RNase HII family. RnhC subfamily.</text>
</comment>
<comment type="subcellular location">
    <subcellularLocation>
        <location evidence="4">Cytoplasm</location>
    </subcellularLocation>
</comment>
<evidence type="ECO:0000256" key="10">
    <source>
        <dbReference type="ARBA" id="ARBA00022801"/>
    </source>
</evidence>
<comment type="catalytic activity">
    <reaction evidence="1 12 13">
        <text>Endonucleolytic cleavage to 5'-phosphomonoester.</text>
        <dbReference type="EC" id="3.1.26.4"/>
    </reaction>
</comment>
<dbReference type="EC" id="3.1.26.4" evidence="13"/>
<evidence type="ECO:0000256" key="7">
    <source>
        <dbReference type="ARBA" id="ARBA00022722"/>
    </source>
</evidence>
<dbReference type="Gene3D" id="3.30.420.10">
    <property type="entry name" value="Ribonuclease H-like superfamily/Ribonuclease H"/>
    <property type="match status" value="1"/>
</dbReference>
<feature type="domain" description="RNase H type-2" evidence="14">
    <location>
        <begin position="370"/>
        <end position="584"/>
    </location>
</feature>
<accession>A0ABU3NNC6</accession>
<proteinExistence type="inferred from homology"/>
<keyword evidence="9 12" id="KW-0255">Endonuclease</keyword>
<keyword evidence="8 12" id="KW-0479">Metal-binding</keyword>
<name>A0ABU3NNC6_9CHLR</name>
<dbReference type="InterPro" id="IPR036397">
    <property type="entry name" value="RNaseH_sf"/>
</dbReference>
<dbReference type="InterPro" id="IPR001352">
    <property type="entry name" value="RNase_HII/HIII"/>
</dbReference>